<keyword evidence="2" id="KW-1185">Reference proteome</keyword>
<organism evidence="1 2">
    <name type="scientific">Ambrosia artemisiifolia</name>
    <name type="common">Common ragweed</name>
    <dbReference type="NCBI Taxonomy" id="4212"/>
    <lineage>
        <taxon>Eukaryota</taxon>
        <taxon>Viridiplantae</taxon>
        <taxon>Streptophyta</taxon>
        <taxon>Embryophyta</taxon>
        <taxon>Tracheophyta</taxon>
        <taxon>Spermatophyta</taxon>
        <taxon>Magnoliopsida</taxon>
        <taxon>eudicotyledons</taxon>
        <taxon>Gunneridae</taxon>
        <taxon>Pentapetalae</taxon>
        <taxon>asterids</taxon>
        <taxon>campanulids</taxon>
        <taxon>Asterales</taxon>
        <taxon>Asteraceae</taxon>
        <taxon>Asteroideae</taxon>
        <taxon>Heliantheae alliance</taxon>
        <taxon>Heliantheae</taxon>
        <taxon>Ambrosia</taxon>
    </lineage>
</organism>
<feature type="non-terminal residue" evidence="1">
    <location>
        <position position="1"/>
    </location>
</feature>
<comment type="caution">
    <text evidence="1">The sequence shown here is derived from an EMBL/GenBank/DDBJ whole genome shotgun (WGS) entry which is preliminary data.</text>
</comment>
<dbReference type="EMBL" id="JAMZMK010006417">
    <property type="protein sequence ID" value="KAI7749033.1"/>
    <property type="molecule type" value="Genomic_DNA"/>
</dbReference>
<name>A0AAD5CVE8_AMBAR</name>
<evidence type="ECO:0000313" key="1">
    <source>
        <dbReference type="EMBL" id="KAI7749033.1"/>
    </source>
</evidence>
<dbReference type="AlphaFoldDB" id="A0AAD5CVE8"/>
<reference evidence="1" key="1">
    <citation type="submission" date="2022-06" db="EMBL/GenBank/DDBJ databases">
        <title>Uncovering the hologenomic basis of an extraordinary plant invasion.</title>
        <authorList>
            <person name="Bieker V.C."/>
            <person name="Martin M.D."/>
            <person name="Gilbert T."/>
            <person name="Hodgins K."/>
            <person name="Battlay P."/>
            <person name="Petersen B."/>
            <person name="Wilson J."/>
        </authorList>
    </citation>
    <scope>NUCLEOTIDE SEQUENCE</scope>
    <source>
        <strain evidence="1">AA19_3_7</strain>
        <tissue evidence="1">Leaf</tissue>
    </source>
</reference>
<dbReference type="Proteomes" id="UP001206925">
    <property type="component" value="Unassembled WGS sequence"/>
</dbReference>
<accession>A0AAD5CVE8</accession>
<gene>
    <name evidence="1" type="ORF">M8C21_009939</name>
</gene>
<protein>
    <submittedName>
        <fullName evidence="1">Uncharacterized protein</fullName>
    </submittedName>
</protein>
<evidence type="ECO:0000313" key="2">
    <source>
        <dbReference type="Proteomes" id="UP001206925"/>
    </source>
</evidence>
<proteinExistence type="predicted"/>
<sequence length="67" mass="7766">KMINLCVLDEWLEIKNKLIKVHLICRLFFMLNKSQNDEELVTSAYSGDCLELKSKVPAFSKKLVSYS</sequence>